<gene>
    <name evidence="2" type="ORF">AQUCO_02600013v1</name>
</gene>
<dbReference type="PANTHER" id="PTHR32212:SF234">
    <property type="entry name" value="F-BOX_LRR-REPEAT PROTEIN 13-LIKE"/>
    <property type="match status" value="1"/>
</dbReference>
<accession>A0A2G5D6Y5</accession>
<dbReference type="InterPro" id="IPR036047">
    <property type="entry name" value="F-box-like_dom_sf"/>
</dbReference>
<feature type="domain" description="F-box" evidence="1">
    <location>
        <begin position="10"/>
        <end position="51"/>
    </location>
</feature>
<protein>
    <recommendedName>
        <fullName evidence="1">F-box domain-containing protein</fullName>
    </recommendedName>
</protein>
<reference evidence="2 3" key="1">
    <citation type="submission" date="2017-09" db="EMBL/GenBank/DDBJ databases">
        <title>WGS assembly of Aquilegia coerulea Goldsmith.</title>
        <authorList>
            <person name="Hodges S."/>
            <person name="Kramer E."/>
            <person name="Nordborg M."/>
            <person name="Tomkins J."/>
            <person name="Borevitz J."/>
            <person name="Derieg N."/>
            <person name="Yan J."/>
            <person name="Mihaltcheva S."/>
            <person name="Hayes R.D."/>
            <person name="Rokhsar D."/>
        </authorList>
    </citation>
    <scope>NUCLEOTIDE SEQUENCE [LARGE SCALE GENOMIC DNA]</scope>
    <source>
        <strain evidence="3">cv. Goldsmith</strain>
    </source>
</reference>
<name>A0A2G5D6Y5_AQUCA</name>
<feature type="non-terminal residue" evidence="2">
    <location>
        <position position="228"/>
    </location>
</feature>
<dbReference type="InterPro" id="IPR001810">
    <property type="entry name" value="F-box_dom"/>
</dbReference>
<dbReference type="EMBL" id="KZ305043">
    <property type="protein sequence ID" value="PIA39273.1"/>
    <property type="molecule type" value="Genomic_DNA"/>
</dbReference>
<dbReference type="STRING" id="218851.A0A2G5D6Y5"/>
<evidence type="ECO:0000313" key="3">
    <source>
        <dbReference type="Proteomes" id="UP000230069"/>
    </source>
</evidence>
<dbReference type="AlphaFoldDB" id="A0A2G5D6Y5"/>
<organism evidence="2 3">
    <name type="scientific">Aquilegia coerulea</name>
    <name type="common">Rocky mountain columbine</name>
    <dbReference type="NCBI Taxonomy" id="218851"/>
    <lineage>
        <taxon>Eukaryota</taxon>
        <taxon>Viridiplantae</taxon>
        <taxon>Streptophyta</taxon>
        <taxon>Embryophyta</taxon>
        <taxon>Tracheophyta</taxon>
        <taxon>Spermatophyta</taxon>
        <taxon>Magnoliopsida</taxon>
        <taxon>Ranunculales</taxon>
        <taxon>Ranunculaceae</taxon>
        <taxon>Thalictroideae</taxon>
        <taxon>Aquilegia</taxon>
    </lineage>
</organism>
<dbReference type="SMART" id="SM00256">
    <property type="entry name" value="FBOX"/>
    <property type="match status" value="1"/>
</dbReference>
<keyword evidence="3" id="KW-1185">Reference proteome</keyword>
<dbReference type="PANTHER" id="PTHR32212">
    <property type="entry name" value="CYCLIN-LIKE F-BOX"/>
    <property type="match status" value="1"/>
</dbReference>
<dbReference type="CDD" id="cd22160">
    <property type="entry name" value="F-box_AtFBL13-like"/>
    <property type="match status" value="1"/>
</dbReference>
<dbReference type="InterPro" id="IPR032675">
    <property type="entry name" value="LRR_dom_sf"/>
</dbReference>
<dbReference type="SUPFAM" id="SSF52047">
    <property type="entry name" value="RNI-like"/>
    <property type="match status" value="1"/>
</dbReference>
<dbReference type="Gene3D" id="3.80.10.10">
    <property type="entry name" value="Ribonuclease Inhibitor"/>
    <property type="match status" value="1"/>
</dbReference>
<dbReference type="SUPFAM" id="SSF81383">
    <property type="entry name" value="F-box domain"/>
    <property type="match status" value="1"/>
</dbReference>
<evidence type="ECO:0000313" key="2">
    <source>
        <dbReference type="EMBL" id="PIA39273.1"/>
    </source>
</evidence>
<dbReference type="Pfam" id="PF23622">
    <property type="entry name" value="LRR_At1g61320_AtMIF1"/>
    <property type="match status" value="1"/>
</dbReference>
<dbReference type="Proteomes" id="UP000230069">
    <property type="component" value="Unassembled WGS sequence"/>
</dbReference>
<dbReference type="OrthoDB" id="612216at2759"/>
<dbReference type="InterPro" id="IPR055357">
    <property type="entry name" value="LRR_At1g61320_AtMIF1"/>
</dbReference>
<dbReference type="InParanoid" id="A0A2G5D6Y5"/>
<proteinExistence type="predicted"/>
<dbReference type="InterPro" id="IPR053781">
    <property type="entry name" value="F-box_AtFBL13-like"/>
</dbReference>
<sequence>MEGEDRISFLPDELIIHILSFLNMNHAVSTSVLSKSWRYLWTFNPRMCFDFETFQPQLCNFASKETANTYIRVNPYIRNFASNRNNYVAVIDHCIQQYQAKKLQTLSIRLDVSNEDALLEMKTWLDFAIDKKVEDLKLYNISELFSLSDIKCFDSLKSLCLRDVEAFDGAIETLLSKCTCLQKLDLAISIKPNWNKLYISLPELQHLSIHFIRYHSLEIYAPNLLSLK</sequence>
<dbReference type="Pfam" id="PF00646">
    <property type="entry name" value="F-box"/>
    <property type="match status" value="1"/>
</dbReference>
<evidence type="ECO:0000259" key="1">
    <source>
        <dbReference type="SMART" id="SM00256"/>
    </source>
</evidence>
<dbReference type="Gene3D" id="1.20.1280.50">
    <property type="match status" value="1"/>
</dbReference>